<sequence length="117" mass="13680">MQNKSSSLVLVSDASDGSRKRKRTMSKRERAKKMRYMNHMPNAEDFEVKCKHLKTALQCQEVSTEDVTHVIEFVYRQPVKTIIDNKIAHLIEVKLPKRKKSEETLTNKGQAIRLDYF</sequence>
<organism evidence="2 3">
    <name type="scientific">Acanthoscelides obtectus</name>
    <name type="common">Bean weevil</name>
    <name type="synonym">Bruchus obtectus</name>
    <dbReference type="NCBI Taxonomy" id="200917"/>
    <lineage>
        <taxon>Eukaryota</taxon>
        <taxon>Metazoa</taxon>
        <taxon>Ecdysozoa</taxon>
        <taxon>Arthropoda</taxon>
        <taxon>Hexapoda</taxon>
        <taxon>Insecta</taxon>
        <taxon>Pterygota</taxon>
        <taxon>Neoptera</taxon>
        <taxon>Endopterygota</taxon>
        <taxon>Coleoptera</taxon>
        <taxon>Polyphaga</taxon>
        <taxon>Cucujiformia</taxon>
        <taxon>Chrysomeloidea</taxon>
        <taxon>Chrysomelidae</taxon>
        <taxon>Bruchinae</taxon>
        <taxon>Bruchini</taxon>
        <taxon>Acanthoscelides</taxon>
    </lineage>
</organism>
<gene>
    <name evidence="2" type="ORF">ACAOBT_LOCUS19918</name>
</gene>
<feature type="region of interest" description="Disordered" evidence="1">
    <location>
        <begin position="1"/>
        <end position="30"/>
    </location>
</feature>
<evidence type="ECO:0000313" key="3">
    <source>
        <dbReference type="Proteomes" id="UP001152888"/>
    </source>
</evidence>
<dbReference type="Proteomes" id="UP001152888">
    <property type="component" value="Unassembled WGS sequence"/>
</dbReference>
<comment type="caution">
    <text evidence="2">The sequence shown here is derived from an EMBL/GenBank/DDBJ whole genome shotgun (WGS) entry which is preliminary data.</text>
</comment>
<dbReference type="AlphaFoldDB" id="A0A9P0PRD4"/>
<feature type="compositionally biased region" description="Basic residues" evidence="1">
    <location>
        <begin position="19"/>
        <end position="30"/>
    </location>
</feature>
<name>A0A9P0PRD4_ACAOB</name>
<dbReference type="EMBL" id="CAKOFQ010007099">
    <property type="protein sequence ID" value="CAH1990858.1"/>
    <property type="molecule type" value="Genomic_DNA"/>
</dbReference>
<evidence type="ECO:0000313" key="2">
    <source>
        <dbReference type="EMBL" id="CAH1990858.1"/>
    </source>
</evidence>
<accession>A0A9P0PRD4</accession>
<reference evidence="2" key="1">
    <citation type="submission" date="2022-03" db="EMBL/GenBank/DDBJ databases">
        <authorList>
            <person name="Sayadi A."/>
        </authorList>
    </citation>
    <scope>NUCLEOTIDE SEQUENCE</scope>
</reference>
<feature type="compositionally biased region" description="Low complexity" evidence="1">
    <location>
        <begin position="1"/>
        <end position="15"/>
    </location>
</feature>
<evidence type="ECO:0000256" key="1">
    <source>
        <dbReference type="SAM" id="MobiDB-lite"/>
    </source>
</evidence>
<keyword evidence="3" id="KW-1185">Reference proteome</keyword>
<proteinExistence type="predicted"/>
<protein>
    <submittedName>
        <fullName evidence="2">Uncharacterized protein</fullName>
    </submittedName>
</protein>